<dbReference type="InterPro" id="IPR050134">
    <property type="entry name" value="NAD-dep_sirtuin_deacylases"/>
</dbReference>
<gene>
    <name evidence="6" type="ORF">NE237_017184</name>
</gene>
<dbReference type="OrthoDB" id="424302at2759"/>
<dbReference type="EMBL" id="JAMYWD010000007">
    <property type="protein sequence ID" value="KAJ4965335.1"/>
    <property type="molecule type" value="Genomic_DNA"/>
</dbReference>
<evidence type="ECO:0000256" key="2">
    <source>
        <dbReference type="ARBA" id="ARBA00023027"/>
    </source>
</evidence>
<dbReference type="SUPFAM" id="SSF52467">
    <property type="entry name" value="DHS-like NAD/FAD-binding domain"/>
    <property type="match status" value="2"/>
</dbReference>
<feature type="domain" description="Deacetylase sirtuin-type" evidence="5">
    <location>
        <begin position="1"/>
        <end position="194"/>
    </location>
</feature>
<keyword evidence="1" id="KW-0808">Transferase</keyword>
<dbReference type="Gene3D" id="3.40.50.1220">
    <property type="entry name" value="TPP-binding domain"/>
    <property type="match status" value="2"/>
</dbReference>
<proteinExistence type="predicted"/>
<dbReference type="InterPro" id="IPR026590">
    <property type="entry name" value="Ssirtuin_cat_dom"/>
</dbReference>
<dbReference type="InterPro" id="IPR003000">
    <property type="entry name" value="Sirtuin"/>
</dbReference>
<keyword evidence="2" id="KW-0520">NAD</keyword>
<evidence type="ECO:0000256" key="1">
    <source>
        <dbReference type="ARBA" id="ARBA00022679"/>
    </source>
</evidence>
<dbReference type="GO" id="GO:0070403">
    <property type="term" value="F:NAD+ binding"/>
    <property type="evidence" value="ECO:0007669"/>
    <property type="project" value="InterPro"/>
</dbReference>
<dbReference type="InterPro" id="IPR026591">
    <property type="entry name" value="Sirtuin_cat_small_dom_sf"/>
</dbReference>
<dbReference type="GO" id="GO:0017136">
    <property type="term" value="F:histone deacetylase activity, NAD-dependent"/>
    <property type="evidence" value="ECO:0007669"/>
    <property type="project" value="TreeGrafter"/>
</dbReference>
<organism evidence="6 7">
    <name type="scientific">Protea cynaroides</name>
    <dbReference type="NCBI Taxonomy" id="273540"/>
    <lineage>
        <taxon>Eukaryota</taxon>
        <taxon>Viridiplantae</taxon>
        <taxon>Streptophyta</taxon>
        <taxon>Embryophyta</taxon>
        <taxon>Tracheophyta</taxon>
        <taxon>Spermatophyta</taxon>
        <taxon>Magnoliopsida</taxon>
        <taxon>Proteales</taxon>
        <taxon>Proteaceae</taxon>
        <taxon>Protea</taxon>
    </lineage>
</organism>
<evidence type="ECO:0000259" key="5">
    <source>
        <dbReference type="PROSITE" id="PS50305"/>
    </source>
</evidence>
<dbReference type="Gene3D" id="3.30.1600.10">
    <property type="entry name" value="SIR2/SIRT2 'Small Domain"/>
    <property type="match status" value="1"/>
</dbReference>
<evidence type="ECO:0000256" key="4">
    <source>
        <dbReference type="SAM" id="MobiDB-lite"/>
    </source>
</evidence>
<feature type="region of interest" description="Disordered" evidence="4">
    <location>
        <begin position="1"/>
        <end position="22"/>
    </location>
</feature>
<dbReference type="PROSITE" id="PS50305">
    <property type="entry name" value="SIRTUIN"/>
    <property type="match status" value="1"/>
</dbReference>
<reference evidence="6" key="1">
    <citation type="journal article" date="2023" name="Plant J.">
        <title>The genome of the king protea, Protea cynaroides.</title>
        <authorList>
            <person name="Chang J."/>
            <person name="Duong T.A."/>
            <person name="Schoeman C."/>
            <person name="Ma X."/>
            <person name="Roodt D."/>
            <person name="Barker N."/>
            <person name="Li Z."/>
            <person name="Van de Peer Y."/>
            <person name="Mizrachi E."/>
        </authorList>
    </citation>
    <scope>NUCLEOTIDE SEQUENCE</scope>
    <source>
        <tissue evidence="6">Young leaves</tissue>
    </source>
</reference>
<dbReference type="AlphaFoldDB" id="A0A9Q0QMJ7"/>
<dbReference type="Pfam" id="PF02146">
    <property type="entry name" value="SIR2"/>
    <property type="match status" value="2"/>
</dbReference>
<protein>
    <recommendedName>
        <fullName evidence="5">Deacetylase sirtuin-type domain-containing protein</fullName>
    </recommendedName>
</protein>
<name>A0A9Q0QMJ7_9MAGN</name>
<dbReference type="Proteomes" id="UP001141806">
    <property type="component" value="Unassembled WGS sequence"/>
</dbReference>
<keyword evidence="7" id="KW-1185">Reference proteome</keyword>
<dbReference type="InterPro" id="IPR029035">
    <property type="entry name" value="DHS-like_NAD/FAD-binding_dom"/>
</dbReference>
<sequence>MSTIPNRSLSAQAEPGSITGQGAMLDGSGSLQYSQWASAIESLEFGNPRSDKTFGMMQRHDDDIEIDGKLWKEDFHIPTCMKCNGVLKPDVIFFGDNVPKDRADKAMDAAKQCDALLVLGSSLMTKSAFRLVRAAHEAGATIAIVNIGVTQADDFVPLKINARFGEWALAIESLEFGNPRSDKTFGMMQRHDDDIEIDGKLWEEDFHIPTCMKCNGVLKPDVIFFGDNVPKDRANKAMDNAKQHDTLLVLGSSLMTKSAFRLVRYSMDISLTSQI</sequence>
<evidence type="ECO:0000313" key="7">
    <source>
        <dbReference type="Proteomes" id="UP001141806"/>
    </source>
</evidence>
<accession>A0A9Q0QMJ7</accession>
<comment type="caution">
    <text evidence="3">Lacks conserved residue(s) required for the propagation of feature annotation.</text>
</comment>
<dbReference type="PANTHER" id="PTHR11085">
    <property type="entry name" value="NAD-DEPENDENT PROTEIN DEACYLASE SIRTUIN-5, MITOCHONDRIAL-RELATED"/>
    <property type="match status" value="1"/>
</dbReference>
<comment type="caution">
    <text evidence="6">The sequence shown here is derived from an EMBL/GenBank/DDBJ whole genome shotgun (WGS) entry which is preliminary data.</text>
</comment>
<evidence type="ECO:0000256" key="3">
    <source>
        <dbReference type="PROSITE-ProRule" id="PRU00236"/>
    </source>
</evidence>
<dbReference type="PANTHER" id="PTHR11085:SF10">
    <property type="entry name" value="NAD-DEPENDENT PROTEIN DEACYLASE SIRTUIN-5, MITOCHONDRIAL-RELATED"/>
    <property type="match status" value="1"/>
</dbReference>
<evidence type="ECO:0000313" key="6">
    <source>
        <dbReference type="EMBL" id="KAJ4965335.1"/>
    </source>
</evidence>
<feature type="compositionally biased region" description="Polar residues" evidence="4">
    <location>
        <begin position="1"/>
        <end position="11"/>
    </location>
</feature>